<reference evidence="1 2" key="1">
    <citation type="submission" date="2018-11" db="EMBL/GenBank/DDBJ databases">
        <title>Sequencing the genomes of 1000 actinobacteria strains.</title>
        <authorList>
            <person name="Klenk H.-P."/>
        </authorList>
    </citation>
    <scope>NUCLEOTIDE SEQUENCE [LARGE SCALE GENOMIC DNA]</scope>
    <source>
        <strain evidence="1 2">DSM 44781</strain>
    </source>
</reference>
<comment type="caution">
    <text evidence="1">The sequence shown here is derived from an EMBL/GenBank/DDBJ whole genome shotgun (WGS) entry which is preliminary data.</text>
</comment>
<sequence>MIDLSSYELVWPADLFIAEAGRIAALGRGN</sequence>
<dbReference type="AlphaFoldDB" id="A0A3N4RET9"/>
<accession>A0A3N4RET9</accession>
<gene>
    <name evidence="1" type="ORF">EDD38_0082</name>
</gene>
<evidence type="ECO:0000313" key="2">
    <source>
        <dbReference type="Proteomes" id="UP000266906"/>
    </source>
</evidence>
<organism evidence="1 2">
    <name type="scientific">Kitasatospora cineracea</name>
    <dbReference type="NCBI Taxonomy" id="88074"/>
    <lineage>
        <taxon>Bacteria</taxon>
        <taxon>Bacillati</taxon>
        <taxon>Actinomycetota</taxon>
        <taxon>Actinomycetes</taxon>
        <taxon>Kitasatosporales</taxon>
        <taxon>Streptomycetaceae</taxon>
        <taxon>Kitasatospora</taxon>
    </lineage>
</organism>
<dbReference type="Proteomes" id="UP000266906">
    <property type="component" value="Unassembled WGS sequence"/>
</dbReference>
<evidence type="ECO:0000313" key="1">
    <source>
        <dbReference type="EMBL" id="RPE31843.1"/>
    </source>
</evidence>
<name>A0A3N4RET9_9ACTN</name>
<keyword evidence="2" id="KW-1185">Reference proteome</keyword>
<dbReference type="EMBL" id="RKQG01000001">
    <property type="protein sequence ID" value="RPE31843.1"/>
    <property type="molecule type" value="Genomic_DNA"/>
</dbReference>
<proteinExistence type="predicted"/>
<protein>
    <submittedName>
        <fullName evidence="1">Uncharacterized protein</fullName>
    </submittedName>
</protein>